<organism evidence="8">
    <name type="scientific">Davidia involucrata</name>
    <name type="common">Dove tree</name>
    <dbReference type="NCBI Taxonomy" id="16924"/>
    <lineage>
        <taxon>Eukaryota</taxon>
        <taxon>Viridiplantae</taxon>
        <taxon>Streptophyta</taxon>
        <taxon>Embryophyta</taxon>
        <taxon>Tracheophyta</taxon>
        <taxon>Spermatophyta</taxon>
        <taxon>Magnoliopsida</taxon>
        <taxon>eudicotyledons</taxon>
        <taxon>Gunneridae</taxon>
        <taxon>Pentapetalae</taxon>
        <taxon>asterids</taxon>
        <taxon>Cornales</taxon>
        <taxon>Nyssaceae</taxon>
        <taxon>Davidia</taxon>
    </lineage>
</organism>
<dbReference type="PANTHER" id="PTHR13935:SF118">
    <property type="entry name" value="BHLH DOMAIN-CONTAINING PROTEIN"/>
    <property type="match status" value="1"/>
</dbReference>
<reference evidence="8" key="1">
    <citation type="submission" date="2019-08" db="EMBL/GenBank/DDBJ databases">
        <title>Reference gene set and small RNA set construction with multiple tissues from Davidia involucrata Baill.</title>
        <authorList>
            <person name="Yang H."/>
            <person name="Zhou C."/>
            <person name="Li G."/>
            <person name="Wang J."/>
            <person name="Gao P."/>
            <person name="Wang M."/>
            <person name="Wang R."/>
            <person name="Zhao Y."/>
        </authorList>
    </citation>
    <scope>NUCLEOTIDE SEQUENCE</scope>
    <source>
        <tissue evidence="8">Mixed with DoveR01_LX</tissue>
    </source>
</reference>
<dbReference type="Pfam" id="PF00010">
    <property type="entry name" value="HLH"/>
    <property type="match status" value="1"/>
</dbReference>
<name>A0A5B7AA69_DAVIN</name>
<sequence length="171" mass="19389">MMQSSSSSSKLERNAMEKKRRMQMKDHFSRLASLVIEQTSKERLPSHVLLDKATTYVKQLKENVEELKGRKEKFKGSGKSMEDNTAGSTLPVLAVRDKDSTLEVNLITGLNTKFMLHEIITLLEEEGAQVVSASYSTVGSKIFYTIHSQAIWSRIGIETSRVHERLKKLVF</sequence>
<dbReference type="Gene3D" id="4.10.280.10">
    <property type="entry name" value="Helix-loop-helix DNA-binding domain"/>
    <property type="match status" value="1"/>
</dbReference>
<proteinExistence type="predicted"/>
<dbReference type="InterPro" id="IPR011598">
    <property type="entry name" value="bHLH_dom"/>
</dbReference>
<dbReference type="AlphaFoldDB" id="A0A5B7AA69"/>
<dbReference type="GO" id="GO:0000981">
    <property type="term" value="F:DNA-binding transcription factor activity, RNA polymerase II-specific"/>
    <property type="evidence" value="ECO:0007669"/>
    <property type="project" value="TreeGrafter"/>
</dbReference>
<feature type="region of interest" description="Disordered" evidence="6">
    <location>
        <begin position="1"/>
        <end position="22"/>
    </location>
</feature>
<keyword evidence="3" id="KW-0804">Transcription</keyword>
<evidence type="ECO:0000313" key="8">
    <source>
        <dbReference type="EMBL" id="MPA52361.1"/>
    </source>
</evidence>
<evidence type="ECO:0000256" key="2">
    <source>
        <dbReference type="ARBA" id="ARBA00023015"/>
    </source>
</evidence>
<accession>A0A5B7AA69</accession>
<evidence type="ECO:0000256" key="6">
    <source>
        <dbReference type="SAM" id="MobiDB-lite"/>
    </source>
</evidence>
<dbReference type="GO" id="GO:0000977">
    <property type="term" value="F:RNA polymerase II transcription regulatory region sequence-specific DNA binding"/>
    <property type="evidence" value="ECO:0007669"/>
    <property type="project" value="TreeGrafter"/>
</dbReference>
<evidence type="ECO:0000256" key="5">
    <source>
        <dbReference type="SAM" id="Coils"/>
    </source>
</evidence>
<feature type="compositionally biased region" description="Basic and acidic residues" evidence="6">
    <location>
        <begin position="10"/>
        <end position="22"/>
    </location>
</feature>
<comment type="subcellular location">
    <subcellularLocation>
        <location evidence="1">Nucleus</location>
    </subcellularLocation>
</comment>
<dbReference type="PROSITE" id="PS50888">
    <property type="entry name" value="BHLH"/>
    <property type="match status" value="1"/>
</dbReference>
<dbReference type="PANTHER" id="PTHR13935">
    <property type="entry name" value="ACHAETE-SCUTE TRANSCRIPTION FACTOR-RELATED"/>
    <property type="match status" value="1"/>
</dbReference>
<dbReference type="GO" id="GO:0090575">
    <property type="term" value="C:RNA polymerase II transcription regulator complex"/>
    <property type="evidence" value="ECO:0007669"/>
    <property type="project" value="TreeGrafter"/>
</dbReference>
<protein>
    <recommendedName>
        <fullName evidence="7">BHLH domain-containing protein</fullName>
    </recommendedName>
</protein>
<dbReference type="GO" id="GO:0046983">
    <property type="term" value="F:protein dimerization activity"/>
    <property type="evidence" value="ECO:0007669"/>
    <property type="project" value="InterPro"/>
</dbReference>
<dbReference type="EMBL" id="GHES01021802">
    <property type="protein sequence ID" value="MPA52361.1"/>
    <property type="molecule type" value="Transcribed_RNA"/>
</dbReference>
<dbReference type="SUPFAM" id="SSF47459">
    <property type="entry name" value="HLH, helix-loop-helix DNA-binding domain"/>
    <property type="match status" value="1"/>
</dbReference>
<evidence type="ECO:0000259" key="7">
    <source>
        <dbReference type="PROSITE" id="PS50888"/>
    </source>
</evidence>
<evidence type="ECO:0000256" key="1">
    <source>
        <dbReference type="ARBA" id="ARBA00004123"/>
    </source>
</evidence>
<keyword evidence="5" id="KW-0175">Coiled coil</keyword>
<evidence type="ECO:0000256" key="3">
    <source>
        <dbReference type="ARBA" id="ARBA00023163"/>
    </source>
</evidence>
<keyword evidence="4" id="KW-0539">Nucleus</keyword>
<dbReference type="SMART" id="SM00353">
    <property type="entry name" value="HLH"/>
    <property type="match status" value="1"/>
</dbReference>
<dbReference type="InterPro" id="IPR015660">
    <property type="entry name" value="MASH1/Ascl1a-like"/>
</dbReference>
<feature type="domain" description="BHLH" evidence="7">
    <location>
        <begin position="8"/>
        <end position="60"/>
    </location>
</feature>
<dbReference type="InterPro" id="IPR036638">
    <property type="entry name" value="HLH_DNA-bd_sf"/>
</dbReference>
<keyword evidence="2" id="KW-0805">Transcription regulation</keyword>
<feature type="coiled-coil region" evidence="5">
    <location>
        <begin position="50"/>
        <end position="77"/>
    </location>
</feature>
<gene>
    <name evidence="8" type="ORF">Din_021802</name>
</gene>
<evidence type="ECO:0000256" key="4">
    <source>
        <dbReference type="ARBA" id="ARBA00023242"/>
    </source>
</evidence>